<dbReference type="EMBL" id="CP059693">
    <property type="protein sequence ID" value="WDE14434.1"/>
    <property type="molecule type" value="Genomic_DNA"/>
</dbReference>
<proteinExistence type="predicted"/>
<gene>
    <name evidence="2" type="ORF">H3N35_06355</name>
</gene>
<evidence type="ECO:0000313" key="2">
    <source>
        <dbReference type="EMBL" id="WDE14434.1"/>
    </source>
</evidence>
<sequence length="169" mass="18710">MITATQTSQELAVKTAIFCTISLSALLSLSAFAKPFEQKQLSDLNINIKNIPRLKGDVGTAEVEISLLANAAQWQLEQAPFKVVRLPANTTQLSHTFSQLPAGRYALFAFFDANNNQKLDEDWLGIPKEAFAFSGMTPSLDQELNFIQASFIVSEKEQSKTLPLIEMNE</sequence>
<name>A0ABY7VL11_9GAMM</name>
<keyword evidence="1" id="KW-0732">Signal</keyword>
<dbReference type="Proteomes" id="UP001215231">
    <property type="component" value="Chromosome"/>
</dbReference>
<protein>
    <submittedName>
        <fullName evidence="2">DUF2141 domain-containing protein</fullName>
    </submittedName>
</protein>
<accession>A0ABY7VL11</accession>
<feature type="chain" id="PRO_5046683576" evidence="1">
    <location>
        <begin position="34"/>
        <end position="169"/>
    </location>
</feature>
<organism evidence="2 3">
    <name type="scientific">Thalassomonas haliotis</name>
    <dbReference type="NCBI Taxonomy" id="485448"/>
    <lineage>
        <taxon>Bacteria</taxon>
        <taxon>Pseudomonadati</taxon>
        <taxon>Pseudomonadota</taxon>
        <taxon>Gammaproteobacteria</taxon>
        <taxon>Alteromonadales</taxon>
        <taxon>Colwelliaceae</taxon>
        <taxon>Thalassomonas</taxon>
    </lineage>
</organism>
<evidence type="ECO:0000256" key="1">
    <source>
        <dbReference type="SAM" id="SignalP"/>
    </source>
</evidence>
<reference evidence="2 3" key="1">
    <citation type="journal article" date="2022" name="Mar. Drugs">
        <title>Bioassay-Guided Fractionation Leads to the Detection of Cholic Acid Generated by the Rare Thalassomonas sp.</title>
        <authorList>
            <person name="Pheiffer F."/>
            <person name="Schneider Y.K."/>
            <person name="Hansen E.H."/>
            <person name="Andersen J.H."/>
            <person name="Isaksson J."/>
            <person name="Busche T."/>
            <person name="R C."/>
            <person name="Kalinowski J."/>
            <person name="Zyl L.V."/>
            <person name="Trindade M."/>
        </authorList>
    </citation>
    <scope>NUCLEOTIDE SEQUENCE [LARGE SCALE GENOMIC DNA]</scope>
    <source>
        <strain evidence="2 3">A5K-61T</strain>
    </source>
</reference>
<evidence type="ECO:0000313" key="3">
    <source>
        <dbReference type="Proteomes" id="UP001215231"/>
    </source>
</evidence>
<feature type="signal peptide" evidence="1">
    <location>
        <begin position="1"/>
        <end position="33"/>
    </location>
</feature>
<dbReference type="InterPro" id="IPR018673">
    <property type="entry name" value="DUF2141"/>
</dbReference>
<dbReference type="Pfam" id="PF09912">
    <property type="entry name" value="DUF2141"/>
    <property type="match status" value="1"/>
</dbReference>
<keyword evidence="3" id="KW-1185">Reference proteome</keyword>